<name>A0A810QF67_9FIRM</name>
<accession>A0A810QF67</accession>
<dbReference type="EMBL" id="AP023420">
    <property type="protein sequence ID" value="BCK84506.1"/>
    <property type="molecule type" value="Genomic_DNA"/>
</dbReference>
<feature type="domain" description="Transposase IS66 central" evidence="1">
    <location>
        <begin position="5"/>
        <end position="53"/>
    </location>
</feature>
<reference evidence="2" key="1">
    <citation type="submission" date="2020-09" db="EMBL/GenBank/DDBJ databases">
        <title>New species isolated from human feces.</title>
        <authorList>
            <person name="Kitahara M."/>
            <person name="Shigeno Y."/>
            <person name="Shime M."/>
            <person name="Matsumoto Y."/>
            <person name="Nakamura S."/>
            <person name="Motooka D."/>
            <person name="Fukuoka S."/>
            <person name="Nishikawa H."/>
            <person name="Benno Y."/>
        </authorList>
    </citation>
    <scope>NUCLEOTIDE SEQUENCE</scope>
    <source>
        <strain evidence="2">MM59</strain>
    </source>
</reference>
<gene>
    <name evidence="2" type="ORF">MM59RIKEN_18250</name>
</gene>
<dbReference type="Pfam" id="PF03050">
    <property type="entry name" value="DDE_Tnp_IS66"/>
    <property type="match status" value="1"/>
</dbReference>
<organism evidence="2 3">
    <name type="scientific">Pusillibacter faecalis</name>
    <dbReference type="NCBI Taxonomy" id="2714358"/>
    <lineage>
        <taxon>Bacteria</taxon>
        <taxon>Bacillati</taxon>
        <taxon>Bacillota</taxon>
        <taxon>Clostridia</taxon>
        <taxon>Eubacteriales</taxon>
        <taxon>Oscillospiraceae</taxon>
        <taxon>Pusillibacter</taxon>
    </lineage>
</organism>
<keyword evidence="3" id="KW-1185">Reference proteome</keyword>
<proteinExistence type="predicted"/>
<dbReference type="InterPro" id="IPR004291">
    <property type="entry name" value="Transposase_IS66_central"/>
</dbReference>
<protein>
    <recommendedName>
        <fullName evidence="1">Transposase IS66 central domain-containing protein</fullName>
    </recommendedName>
</protein>
<evidence type="ECO:0000259" key="1">
    <source>
        <dbReference type="Pfam" id="PF03050"/>
    </source>
</evidence>
<dbReference type="AlphaFoldDB" id="A0A810QF67"/>
<dbReference type="KEGG" id="pfaa:MM59RIKEN_18250"/>
<dbReference type="Proteomes" id="UP000679848">
    <property type="component" value="Chromosome"/>
</dbReference>
<evidence type="ECO:0000313" key="2">
    <source>
        <dbReference type="EMBL" id="BCK84506.1"/>
    </source>
</evidence>
<sequence>MISGSYVSPEIIAHIMVQKFVVASPLYQQEQGLNRSDIQLSQQTMSNWILRASDD</sequence>
<evidence type="ECO:0000313" key="3">
    <source>
        <dbReference type="Proteomes" id="UP000679848"/>
    </source>
</evidence>